<dbReference type="Proteomes" id="UP000245212">
    <property type="component" value="Unassembled WGS sequence"/>
</dbReference>
<comment type="caution">
    <text evidence="5">The sequence shown here is derived from an EMBL/GenBank/DDBJ whole genome shotgun (WGS) entry which is preliminary data.</text>
</comment>
<dbReference type="Pfam" id="PF08100">
    <property type="entry name" value="Dimerisation"/>
    <property type="match status" value="1"/>
</dbReference>
<dbReference type="PANTHER" id="PTHR43712:SF2">
    <property type="entry name" value="O-METHYLTRANSFERASE CICE"/>
    <property type="match status" value="1"/>
</dbReference>
<keyword evidence="6" id="KW-1185">Reference proteome</keyword>
<dbReference type="EMBL" id="QETA01000009">
    <property type="protein sequence ID" value="PWF21056.1"/>
    <property type="molecule type" value="Genomic_DNA"/>
</dbReference>
<feature type="domain" description="O-methyltransferase dimerisation" evidence="4">
    <location>
        <begin position="23"/>
        <end position="93"/>
    </location>
</feature>
<evidence type="ECO:0000256" key="1">
    <source>
        <dbReference type="ARBA" id="ARBA00022603"/>
    </source>
</evidence>
<dbReference type="GO" id="GO:0008168">
    <property type="term" value="F:methyltransferase activity"/>
    <property type="evidence" value="ECO:0007669"/>
    <property type="project" value="UniProtKB-KW"/>
</dbReference>
<dbReference type="Gene3D" id="1.10.10.10">
    <property type="entry name" value="Winged helix-like DNA-binding domain superfamily/Winged helix DNA-binding domain"/>
    <property type="match status" value="1"/>
</dbReference>
<dbReference type="AlphaFoldDB" id="A0A2V1JYI2"/>
<dbReference type="PANTHER" id="PTHR43712">
    <property type="entry name" value="PUTATIVE (AFU_ORTHOLOGUE AFUA_4G14580)-RELATED"/>
    <property type="match status" value="1"/>
</dbReference>
<evidence type="ECO:0000313" key="5">
    <source>
        <dbReference type="EMBL" id="PWF21056.1"/>
    </source>
</evidence>
<name>A0A2V1JYI2_9BURK</name>
<evidence type="ECO:0000259" key="4">
    <source>
        <dbReference type="Pfam" id="PF08100"/>
    </source>
</evidence>
<dbReference type="GO" id="GO:0046983">
    <property type="term" value="F:protein dimerization activity"/>
    <property type="evidence" value="ECO:0007669"/>
    <property type="project" value="InterPro"/>
</dbReference>
<dbReference type="InterPro" id="IPR029063">
    <property type="entry name" value="SAM-dependent_MTases_sf"/>
</dbReference>
<accession>A0A2V1JYI2</accession>
<evidence type="ECO:0000313" key="6">
    <source>
        <dbReference type="Proteomes" id="UP000245212"/>
    </source>
</evidence>
<reference evidence="6" key="1">
    <citation type="submission" date="2018-05" db="EMBL/GenBank/DDBJ databases">
        <authorList>
            <person name="Li Y."/>
        </authorList>
    </citation>
    <scope>NUCLEOTIDE SEQUENCE [LARGE SCALE GENOMIC DNA]</scope>
    <source>
        <strain evidence="6">3d-2-2</strain>
    </source>
</reference>
<dbReference type="SUPFAM" id="SSF46785">
    <property type="entry name" value="Winged helix' DNA-binding domain"/>
    <property type="match status" value="1"/>
</dbReference>
<evidence type="ECO:0000256" key="3">
    <source>
        <dbReference type="ARBA" id="ARBA00022691"/>
    </source>
</evidence>
<dbReference type="InterPro" id="IPR016461">
    <property type="entry name" value="COMT-like"/>
</dbReference>
<sequence>MTNENETVAMPDMTQTHPLDPLWSLSLMSVRADALDTALELGLFSQLLRPQTAATLAECTQLDEAALQALLDVLWSMGLLLRRRCHSRVPCRYGFELAGSMIRWLNPESPEYCGDSLRFRLHSMRRFGAQLPQLLRQGSMAPEAAGQSSWAQAAQSQIWQEQGAATAGLAVQAVRQLKELDGPRRFLDMGGGPGRVAIALAQDQPLWQGVVFDQPETAAVAGQAIARAGLSDRVRAQGGDMEQTPLGGGYDVIWCSSVLHFCADVPKMLARLYEALAPGGYLLAAHAELPDDRELAARILPYYLPLRMRGRTLWRQGELAVMMRQAGFGRLHETMLESYPLAPACLVSGRREAA</sequence>
<dbReference type="InterPro" id="IPR012967">
    <property type="entry name" value="COMT_dimerisation"/>
</dbReference>
<dbReference type="PROSITE" id="PS51683">
    <property type="entry name" value="SAM_OMT_II"/>
    <property type="match status" value="1"/>
</dbReference>
<dbReference type="Pfam" id="PF13489">
    <property type="entry name" value="Methyltransf_23"/>
    <property type="match status" value="1"/>
</dbReference>
<dbReference type="InterPro" id="IPR036388">
    <property type="entry name" value="WH-like_DNA-bd_sf"/>
</dbReference>
<keyword evidence="2" id="KW-0808">Transferase</keyword>
<dbReference type="Gene3D" id="3.40.50.150">
    <property type="entry name" value="Vaccinia Virus protein VP39"/>
    <property type="match status" value="1"/>
</dbReference>
<keyword evidence="1" id="KW-0489">Methyltransferase</keyword>
<evidence type="ECO:0000256" key="2">
    <source>
        <dbReference type="ARBA" id="ARBA00022679"/>
    </source>
</evidence>
<dbReference type="SUPFAM" id="SSF53335">
    <property type="entry name" value="S-adenosyl-L-methionine-dependent methyltransferases"/>
    <property type="match status" value="1"/>
</dbReference>
<organism evidence="5 6">
    <name type="scientific">Corticimicrobacter populi</name>
    <dbReference type="NCBI Taxonomy" id="2175229"/>
    <lineage>
        <taxon>Bacteria</taxon>
        <taxon>Pseudomonadati</taxon>
        <taxon>Pseudomonadota</taxon>
        <taxon>Betaproteobacteria</taxon>
        <taxon>Burkholderiales</taxon>
        <taxon>Alcaligenaceae</taxon>
        <taxon>Corticimicrobacter</taxon>
    </lineage>
</organism>
<dbReference type="RefSeq" id="WP_109063151.1">
    <property type="nucleotide sequence ID" value="NZ_QETA01000009.1"/>
</dbReference>
<dbReference type="GO" id="GO:0032259">
    <property type="term" value="P:methylation"/>
    <property type="evidence" value="ECO:0007669"/>
    <property type="project" value="UniProtKB-KW"/>
</dbReference>
<gene>
    <name evidence="5" type="ORF">DD235_16155</name>
</gene>
<dbReference type="InterPro" id="IPR036390">
    <property type="entry name" value="WH_DNA-bd_sf"/>
</dbReference>
<protein>
    <recommendedName>
        <fullName evidence="4">O-methyltransferase dimerisation domain-containing protein</fullName>
    </recommendedName>
</protein>
<proteinExistence type="predicted"/>
<keyword evidence="3" id="KW-0949">S-adenosyl-L-methionine</keyword>
<dbReference type="CDD" id="cd02440">
    <property type="entry name" value="AdoMet_MTases"/>
    <property type="match status" value="1"/>
</dbReference>